<keyword evidence="8" id="KW-1185">Reference proteome</keyword>
<keyword evidence="3" id="KW-0813">Transport</keyword>
<evidence type="ECO:0000256" key="1">
    <source>
        <dbReference type="ARBA" id="ARBA00004418"/>
    </source>
</evidence>
<proteinExistence type="inferred from homology"/>
<name>A0ABX0PJB7_9BURK</name>
<evidence type="ECO:0000256" key="6">
    <source>
        <dbReference type="ARBA" id="ARBA00049753"/>
    </source>
</evidence>
<evidence type="ECO:0000256" key="2">
    <source>
        <dbReference type="ARBA" id="ARBA00008520"/>
    </source>
</evidence>
<evidence type="ECO:0000256" key="4">
    <source>
        <dbReference type="ARBA" id="ARBA00022729"/>
    </source>
</evidence>
<dbReference type="Proteomes" id="UP000716322">
    <property type="component" value="Unassembled WGS sequence"/>
</dbReference>
<dbReference type="SUPFAM" id="SSF53850">
    <property type="entry name" value="Periplasmic binding protein-like II"/>
    <property type="match status" value="1"/>
</dbReference>
<reference evidence="7 8" key="1">
    <citation type="submission" date="2020-03" db="EMBL/GenBank/DDBJ databases">
        <title>Genome sequence of strain Massilia sp. TW-1.</title>
        <authorList>
            <person name="Chaudhary D.K."/>
        </authorList>
    </citation>
    <scope>NUCLEOTIDE SEQUENCE [LARGE SCALE GENOMIC DNA]</scope>
    <source>
        <strain evidence="7 8">TW-1</strain>
    </source>
</reference>
<evidence type="ECO:0000256" key="5">
    <source>
        <dbReference type="ARBA" id="ARBA00049629"/>
    </source>
</evidence>
<dbReference type="RefSeq" id="WP_166863036.1">
    <property type="nucleotide sequence ID" value="NZ_JAAQOM010000018.1"/>
</dbReference>
<comment type="function">
    <text evidence="5">Part of a binding-protein-dependent transport system for a sugar.</text>
</comment>
<protein>
    <recommendedName>
        <fullName evidence="6">Probable sugar-binding periplasmic protein</fullName>
    </recommendedName>
</protein>
<sequence length="392" mass="43036">MRVLHWWTSNSERMASGTIAAAARRAGIGWIDEDASDGVGAAIVLRSRLLAHDMPDVAQANSLASLNWARLGLVRDLDRTADANDWERRLLPAVYRLIRPAGQVTSAPLGVHRMNTLLYNRQVFARLGLAPPRTWADFERIAPLLRRAGIVPLAQSSESWQVSVLFENVLLADGGVALHKRLFTDDDAQAFSEPAFAQALLHLRRLKRWMGTTVPEAHWSDIAREVNSGTAAMLVGGDWFKGELLAFGAQVDRTIGCSPAPGTASIHLYDLDTLVMLHSDRVPRAAQEKIARIAVDPALQERYNRIKGSATVLRDADPALMDSCARASWTMLADPAATLVPSIAIGMIGDDVMRDALASELYRFFMDDSVTVQDTQRRLAAVSRAFSHSQNP</sequence>
<organism evidence="7 8">
    <name type="scientific">Telluria antibiotica</name>
    <dbReference type="NCBI Taxonomy" id="2717319"/>
    <lineage>
        <taxon>Bacteria</taxon>
        <taxon>Pseudomonadati</taxon>
        <taxon>Pseudomonadota</taxon>
        <taxon>Betaproteobacteria</taxon>
        <taxon>Burkholderiales</taxon>
        <taxon>Oxalobacteraceae</taxon>
        <taxon>Telluria group</taxon>
        <taxon>Telluria</taxon>
    </lineage>
</organism>
<dbReference type="InterPro" id="IPR006059">
    <property type="entry name" value="SBP"/>
</dbReference>
<gene>
    <name evidence="7" type="ORF">HAV22_25255</name>
</gene>
<dbReference type="Pfam" id="PF01547">
    <property type="entry name" value="SBP_bac_1"/>
    <property type="match status" value="1"/>
</dbReference>
<dbReference type="InterPro" id="IPR050490">
    <property type="entry name" value="Bact_solute-bd_prot1"/>
</dbReference>
<comment type="caution">
    <text evidence="7">The sequence shown here is derived from an EMBL/GenBank/DDBJ whole genome shotgun (WGS) entry which is preliminary data.</text>
</comment>
<accession>A0ABX0PJB7</accession>
<dbReference type="EMBL" id="JAAQOM010000018">
    <property type="protein sequence ID" value="NIA56936.1"/>
    <property type="molecule type" value="Genomic_DNA"/>
</dbReference>
<evidence type="ECO:0000256" key="3">
    <source>
        <dbReference type="ARBA" id="ARBA00022448"/>
    </source>
</evidence>
<keyword evidence="4" id="KW-0732">Signal</keyword>
<dbReference type="Gene3D" id="3.40.190.10">
    <property type="entry name" value="Periplasmic binding protein-like II"/>
    <property type="match status" value="2"/>
</dbReference>
<evidence type="ECO:0000313" key="8">
    <source>
        <dbReference type="Proteomes" id="UP000716322"/>
    </source>
</evidence>
<dbReference type="PANTHER" id="PTHR43649">
    <property type="entry name" value="ARABINOSE-BINDING PROTEIN-RELATED"/>
    <property type="match status" value="1"/>
</dbReference>
<dbReference type="PANTHER" id="PTHR43649:SF28">
    <property type="entry name" value="BINDING PROTEIN COMPONENT OF ABC SUGAR TRANSPORTER-RELATED"/>
    <property type="match status" value="1"/>
</dbReference>
<evidence type="ECO:0000313" key="7">
    <source>
        <dbReference type="EMBL" id="NIA56936.1"/>
    </source>
</evidence>
<comment type="similarity">
    <text evidence="2">Belongs to the bacterial solute-binding protein 1 family.</text>
</comment>
<comment type="subcellular location">
    <subcellularLocation>
        <location evidence="1">Periplasm</location>
    </subcellularLocation>
</comment>